<reference evidence="2 3" key="1">
    <citation type="submission" date="2024-10" db="EMBL/GenBank/DDBJ databases">
        <title>Updated reference genomes for cyclostephanoid diatoms.</title>
        <authorList>
            <person name="Roberts W.R."/>
            <person name="Alverson A.J."/>
        </authorList>
    </citation>
    <scope>NUCLEOTIDE SEQUENCE [LARGE SCALE GENOMIC DNA]</scope>
    <source>
        <strain evidence="2 3">AJA232-27</strain>
    </source>
</reference>
<organism evidence="2 3">
    <name type="scientific">Discostella pseudostelligera</name>
    <dbReference type="NCBI Taxonomy" id="259834"/>
    <lineage>
        <taxon>Eukaryota</taxon>
        <taxon>Sar</taxon>
        <taxon>Stramenopiles</taxon>
        <taxon>Ochrophyta</taxon>
        <taxon>Bacillariophyta</taxon>
        <taxon>Coscinodiscophyceae</taxon>
        <taxon>Thalassiosirophycidae</taxon>
        <taxon>Stephanodiscales</taxon>
        <taxon>Stephanodiscaceae</taxon>
        <taxon>Discostella</taxon>
    </lineage>
</organism>
<dbReference type="AlphaFoldDB" id="A0ABD3LXY9"/>
<feature type="region of interest" description="Disordered" evidence="1">
    <location>
        <begin position="56"/>
        <end position="76"/>
    </location>
</feature>
<protein>
    <recommendedName>
        <fullName evidence="4">F-box domain-containing protein</fullName>
    </recommendedName>
</protein>
<dbReference type="Proteomes" id="UP001530293">
    <property type="component" value="Unassembled WGS sequence"/>
</dbReference>
<feature type="compositionally biased region" description="Low complexity" evidence="1">
    <location>
        <begin position="60"/>
        <end position="74"/>
    </location>
</feature>
<keyword evidence="3" id="KW-1185">Reference proteome</keyword>
<dbReference type="EMBL" id="JALLBG020000301">
    <property type="protein sequence ID" value="KAL3756604.1"/>
    <property type="molecule type" value="Genomic_DNA"/>
</dbReference>
<evidence type="ECO:0000313" key="2">
    <source>
        <dbReference type="EMBL" id="KAL3756604.1"/>
    </source>
</evidence>
<evidence type="ECO:0000256" key="1">
    <source>
        <dbReference type="SAM" id="MobiDB-lite"/>
    </source>
</evidence>
<gene>
    <name evidence="2" type="ORF">ACHAWU_010412</name>
</gene>
<proteinExistence type="predicted"/>
<evidence type="ECO:0000313" key="3">
    <source>
        <dbReference type="Proteomes" id="UP001530293"/>
    </source>
</evidence>
<feature type="compositionally biased region" description="Polar residues" evidence="1">
    <location>
        <begin position="165"/>
        <end position="174"/>
    </location>
</feature>
<sequence length="750" mass="83265">MGIEIDGDLVALTWFLHNACTSNVELAIVSNVCRRWREVAVAAVVAVASNGGGKRVIDAPTSSSSEPSPPISSSTDINPLSSSCIRRLIITDMARELGVAYHQSRHKQGNSRIGKQLNVCETAEAEESSFCLAWFAPSGIQTMAVSTNNEADDDDDDDDKKYGSKDNQTQQSNGRGEKTDKTGNNVVCCPEWRGYRHATEVLFPFGYTTWFIRNVMDASLSLVNGCADNTLSSTGKESYKQNTNKIASHEYNPTYAVRGATLARPEGFCLCLDNDYIESATNSSSFQLPSHAKRHSVPCCIDKWMNDYDDSRQLQLRKTLVLSPHQRKTKQNDLAKLLIPRVVLSTRRKYPLLHRFAEADVHENDVERQPLAWEKRQRAVQFLNADKSQAIKLITPPFDCGPTSGPITIFIVGITTEDGCFVSGRSSRFEFGHLYPLCARDMQFDMSPVSIATGRMGVKDAVVNDAMDLTNDCGSQMCAPLKIQNTSSDEDDSTSTDSERSMHCLCKFDSVDPFNRTDHSIEQPTEDCIHRGCTGPGLWHCYTAVFDGDNSLIRVDGCKEPKRTREHYGMSMSDIEEGEEDDDDADNISRAGRFVGSGFLDGLSIGSDHLFDMSLCYGEIEGVCGQGAIAEIAVFKGRLDECDIMKLEQHLMEKHGILSVEEREQFVARENSNRMKPINIACHLQEDEWRRQAHALIEQRSPWTLEGSAVPLRVAANHHSVAWHRTNEITGSKVKTARIGAKNSNGSSDW</sequence>
<evidence type="ECO:0008006" key="4">
    <source>
        <dbReference type="Google" id="ProtNLM"/>
    </source>
</evidence>
<feature type="region of interest" description="Disordered" evidence="1">
    <location>
        <begin position="148"/>
        <end position="181"/>
    </location>
</feature>
<accession>A0ABD3LXY9</accession>
<name>A0ABD3LXY9_9STRA</name>
<comment type="caution">
    <text evidence="2">The sequence shown here is derived from an EMBL/GenBank/DDBJ whole genome shotgun (WGS) entry which is preliminary data.</text>
</comment>